<feature type="non-terminal residue" evidence="1">
    <location>
        <position position="1"/>
    </location>
</feature>
<dbReference type="Proteomes" id="UP000789525">
    <property type="component" value="Unassembled WGS sequence"/>
</dbReference>
<name>A0ACA9QAN5_9GLOM</name>
<evidence type="ECO:0000313" key="2">
    <source>
        <dbReference type="Proteomes" id="UP000789525"/>
    </source>
</evidence>
<organism evidence="1 2">
    <name type="scientific">Acaulospora colombiana</name>
    <dbReference type="NCBI Taxonomy" id="27376"/>
    <lineage>
        <taxon>Eukaryota</taxon>
        <taxon>Fungi</taxon>
        <taxon>Fungi incertae sedis</taxon>
        <taxon>Mucoromycota</taxon>
        <taxon>Glomeromycotina</taxon>
        <taxon>Glomeromycetes</taxon>
        <taxon>Diversisporales</taxon>
        <taxon>Acaulosporaceae</taxon>
        <taxon>Acaulospora</taxon>
    </lineage>
</organism>
<dbReference type="EMBL" id="CAJVPT010049156">
    <property type="protein sequence ID" value="CAG8743381.1"/>
    <property type="molecule type" value="Genomic_DNA"/>
</dbReference>
<sequence length="45" mass="5135">PKTQLRDRVIVRTIGRSWGSASKGQKAKRVTPATEELRQRIENSE</sequence>
<protein>
    <submittedName>
        <fullName evidence="1">15800_t:CDS:1</fullName>
    </submittedName>
</protein>
<proteinExistence type="predicted"/>
<gene>
    <name evidence="1" type="ORF">ACOLOM_LOCUS12302</name>
</gene>
<reference evidence="1" key="1">
    <citation type="submission" date="2021-06" db="EMBL/GenBank/DDBJ databases">
        <authorList>
            <person name="Kallberg Y."/>
            <person name="Tangrot J."/>
            <person name="Rosling A."/>
        </authorList>
    </citation>
    <scope>NUCLEOTIDE SEQUENCE</scope>
    <source>
        <strain evidence="1">CL356</strain>
    </source>
</reference>
<keyword evidence="2" id="KW-1185">Reference proteome</keyword>
<comment type="caution">
    <text evidence="1">The sequence shown here is derived from an EMBL/GenBank/DDBJ whole genome shotgun (WGS) entry which is preliminary data.</text>
</comment>
<evidence type="ECO:0000313" key="1">
    <source>
        <dbReference type="EMBL" id="CAG8743381.1"/>
    </source>
</evidence>
<accession>A0ACA9QAN5</accession>